<reference evidence="1" key="1">
    <citation type="submission" date="2020-06" db="EMBL/GenBank/DDBJ databases">
        <title>WGS assembly of Ceratodon purpureus strain R40.</title>
        <authorList>
            <person name="Carey S.B."/>
            <person name="Jenkins J."/>
            <person name="Shu S."/>
            <person name="Lovell J.T."/>
            <person name="Sreedasyam A."/>
            <person name="Maumus F."/>
            <person name="Tiley G.P."/>
            <person name="Fernandez-Pozo N."/>
            <person name="Barry K."/>
            <person name="Chen C."/>
            <person name="Wang M."/>
            <person name="Lipzen A."/>
            <person name="Daum C."/>
            <person name="Saski C.A."/>
            <person name="Payton A.C."/>
            <person name="Mcbreen J.C."/>
            <person name="Conrad R.E."/>
            <person name="Kollar L.M."/>
            <person name="Olsson S."/>
            <person name="Huttunen S."/>
            <person name="Landis J.B."/>
            <person name="Wickett N.J."/>
            <person name="Johnson M.G."/>
            <person name="Rensing S.A."/>
            <person name="Grimwood J."/>
            <person name="Schmutz J."/>
            <person name="Mcdaniel S.F."/>
        </authorList>
    </citation>
    <scope>NUCLEOTIDE SEQUENCE</scope>
    <source>
        <strain evidence="1">R40</strain>
    </source>
</reference>
<sequence length="57" mass="6340">MKREGNPSLLLLPLPTLSLIQFETNSSCSSTLNLQRTVESCCTERSEFALRDLVALL</sequence>
<evidence type="ECO:0000313" key="2">
    <source>
        <dbReference type="Proteomes" id="UP000822688"/>
    </source>
</evidence>
<name>A0A8T0IRI7_CERPU</name>
<organism evidence="1 2">
    <name type="scientific">Ceratodon purpureus</name>
    <name type="common">Fire moss</name>
    <name type="synonym">Dicranum purpureum</name>
    <dbReference type="NCBI Taxonomy" id="3225"/>
    <lineage>
        <taxon>Eukaryota</taxon>
        <taxon>Viridiplantae</taxon>
        <taxon>Streptophyta</taxon>
        <taxon>Embryophyta</taxon>
        <taxon>Bryophyta</taxon>
        <taxon>Bryophytina</taxon>
        <taxon>Bryopsida</taxon>
        <taxon>Dicranidae</taxon>
        <taxon>Pseudoditrichales</taxon>
        <taxon>Ditrichaceae</taxon>
        <taxon>Ceratodon</taxon>
    </lineage>
</organism>
<accession>A0A8T0IRI7</accession>
<dbReference type="Proteomes" id="UP000822688">
    <property type="component" value="Chromosome 2"/>
</dbReference>
<comment type="caution">
    <text evidence="1">The sequence shown here is derived from an EMBL/GenBank/DDBJ whole genome shotgun (WGS) entry which is preliminary data.</text>
</comment>
<keyword evidence="2" id="KW-1185">Reference proteome</keyword>
<proteinExistence type="predicted"/>
<dbReference type="EMBL" id="CM026422">
    <property type="protein sequence ID" value="KAG0585411.1"/>
    <property type="molecule type" value="Genomic_DNA"/>
</dbReference>
<gene>
    <name evidence="1" type="ORF">KC19_2G009700</name>
</gene>
<evidence type="ECO:0000313" key="1">
    <source>
        <dbReference type="EMBL" id="KAG0585411.1"/>
    </source>
</evidence>
<dbReference type="AlphaFoldDB" id="A0A8T0IRI7"/>
<protein>
    <submittedName>
        <fullName evidence="1">Uncharacterized protein</fullName>
    </submittedName>
</protein>